<dbReference type="GO" id="GO:0003676">
    <property type="term" value="F:nucleic acid binding"/>
    <property type="evidence" value="ECO:0007669"/>
    <property type="project" value="InterPro"/>
</dbReference>
<keyword evidence="3" id="KW-1185">Reference proteome</keyword>
<evidence type="ECO:0000313" key="2">
    <source>
        <dbReference type="EMBL" id="TDU66147.1"/>
    </source>
</evidence>
<dbReference type="EMBL" id="SOCA01000009">
    <property type="protein sequence ID" value="TDU66147.1"/>
    <property type="molecule type" value="Genomic_DNA"/>
</dbReference>
<dbReference type="Pfam" id="PF13482">
    <property type="entry name" value="RNase_H_2"/>
    <property type="match status" value="1"/>
</dbReference>
<dbReference type="Proteomes" id="UP000295662">
    <property type="component" value="Unassembled WGS sequence"/>
</dbReference>
<organism evidence="2 3">
    <name type="scientific">Prosthecobacter fusiformis</name>
    <dbReference type="NCBI Taxonomy" id="48464"/>
    <lineage>
        <taxon>Bacteria</taxon>
        <taxon>Pseudomonadati</taxon>
        <taxon>Verrucomicrobiota</taxon>
        <taxon>Verrucomicrobiia</taxon>
        <taxon>Verrucomicrobiales</taxon>
        <taxon>Verrucomicrobiaceae</taxon>
        <taxon>Prosthecobacter</taxon>
    </lineage>
</organism>
<dbReference type="GO" id="GO:0004386">
    <property type="term" value="F:helicase activity"/>
    <property type="evidence" value="ECO:0007669"/>
    <property type="project" value="UniProtKB-KW"/>
</dbReference>
<keyword evidence="2" id="KW-0547">Nucleotide-binding</keyword>
<dbReference type="RefSeq" id="WP_133796884.1">
    <property type="nucleotide sequence ID" value="NZ_SOCA01000009.1"/>
</dbReference>
<accession>A0A4R7RPH0</accession>
<protein>
    <submittedName>
        <fullName evidence="2">DEAD/DEAH box helicase domain-containing protein</fullName>
    </submittedName>
</protein>
<name>A0A4R7RPH0_9BACT</name>
<feature type="domain" description="YprB ribonuclease H-like" evidence="1">
    <location>
        <begin position="6"/>
        <end position="147"/>
    </location>
</feature>
<dbReference type="OrthoDB" id="9815222at2"/>
<keyword evidence="2" id="KW-0347">Helicase</keyword>
<comment type="caution">
    <text evidence="2">The sequence shown here is derived from an EMBL/GenBank/DDBJ whole genome shotgun (WGS) entry which is preliminary data.</text>
</comment>
<sequence length="182" mass="20795">MARDIVYFDLETRRTANDVGGWGNKHKMGISVGVTFSTRLGEYRIFQEEETSDLIYQLTRADLVVGFNHVSFDYEVLMGHTIFDFRDQVRDLDLLVDLEKKLGHRLKLDAVASASLGTGKTADGLDAIRWWQQGKIAEIAEYCAFDVKVTKCVHEYGAKNGFVKYHDRNGREQQVAVDWKID</sequence>
<dbReference type="AlphaFoldDB" id="A0A4R7RPH0"/>
<keyword evidence="2" id="KW-0378">Hydrolase</keyword>
<dbReference type="InterPro" id="IPR038720">
    <property type="entry name" value="YprB_RNase_H-like_dom"/>
</dbReference>
<dbReference type="SUPFAM" id="SSF53098">
    <property type="entry name" value="Ribonuclease H-like"/>
    <property type="match status" value="1"/>
</dbReference>
<gene>
    <name evidence="2" type="ORF">EI77_03886</name>
</gene>
<proteinExistence type="predicted"/>
<reference evidence="2 3" key="1">
    <citation type="submission" date="2019-03" db="EMBL/GenBank/DDBJ databases">
        <title>Genomic Encyclopedia of Archaeal and Bacterial Type Strains, Phase II (KMG-II): from individual species to whole genera.</title>
        <authorList>
            <person name="Goeker M."/>
        </authorList>
    </citation>
    <scope>NUCLEOTIDE SEQUENCE [LARGE SCALE GENOMIC DNA]</scope>
    <source>
        <strain evidence="2 3">ATCC 25309</strain>
    </source>
</reference>
<dbReference type="Gene3D" id="3.30.420.10">
    <property type="entry name" value="Ribonuclease H-like superfamily/Ribonuclease H"/>
    <property type="match status" value="1"/>
</dbReference>
<dbReference type="InterPro" id="IPR012337">
    <property type="entry name" value="RNaseH-like_sf"/>
</dbReference>
<keyword evidence="2" id="KW-0067">ATP-binding</keyword>
<evidence type="ECO:0000259" key="1">
    <source>
        <dbReference type="Pfam" id="PF13482"/>
    </source>
</evidence>
<dbReference type="InterPro" id="IPR036397">
    <property type="entry name" value="RNaseH_sf"/>
</dbReference>
<evidence type="ECO:0000313" key="3">
    <source>
        <dbReference type="Proteomes" id="UP000295662"/>
    </source>
</evidence>